<evidence type="ECO:0000313" key="13">
    <source>
        <dbReference type="Proteomes" id="UP001497382"/>
    </source>
</evidence>
<dbReference type="InterPro" id="IPR000222">
    <property type="entry name" value="PP2C_BS"/>
</dbReference>
<keyword evidence="8" id="KW-0464">Manganese</keyword>
<dbReference type="PROSITE" id="PS01032">
    <property type="entry name" value="PPM_1"/>
    <property type="match status" value="1"/>
</dbReference>
<evidence type="ECO:0000256" key="10">
    <source>
        <dbReference type="SAM" id="MobiDB-lite"/>
    </source>
</evidence>
<dbReference type="SUPFAM" id="SSF81606">
    <property type="entry name" value="PP2C-like"/>
    <property type="match status" value="1"/>
</dbReference>
<dbReference type="InterPro" id="IPR036457">
    <property type="entry name" value="PPM-type-like_dom_sf"/>
</dbReference>
<comment type="cofactor">
    <cofactor evidence="1">
        <name>Mn(2+)</name>
        <dbReference type="ChEBI" id="CHEBI:29035"/>
    </cofactor>
</comment>
<dbReference type="EMBL" id="CAXIEN010000043">
    <property type="protein sequence ID" value="CAL1269715.1"/>
    <property type="molecule type" value="Genomic_DNA"/>
</dbReference>
<evidence type="ECO:0000256" key="2">
    <source>
        <dbReference type="ARBA" id="ARBA00006702"/>
    </source>
</evidence>
<evidence type="ECO:0000256" key="3">
    <source>
        <dbReference type="ARBA" id="ARBA00013081"/>
    </source>
</evidence>
<evidence type="ECO:0000256" key="5">
    <source>
        <dbReference type="ARBA" id="ARBA00022801"/>
    </source>
</evidence>
<keyword evidence="7 9" id="KW-0904">Protein phosphatase</keyword>
<dbReference type="PROSITE" id="PS51746">
    <property type="entry name" value="PPM_2"/>
    <property type="match status" value="1"/>
</dbReference>
<feature type="region of interest" description="Disordered" evidence="10">
    <location>
        <begin position="207"/>
        <end position="245"/>
    </location>
</feature>
<evidence type="ECO:0000259" key="11">
    <source>
        <dbReference type="PROSITE" id="PS51746"/>
    </source>
</evidence>
<organism evidence="12 13">
    <name type="scientific">Larinioides sclopetarius</name>
    <dbReference type="NCBI Taxonomy" id="280406"/>
    <lineage>
        <taxon>Eukaryota</taxon>
        <taxon>Metazoa</taxon>
        <taxon>Ecdysozoa</taxon>
        <taxon>Arthropoda</taxon>
        <taxon>Chelicerata</taxon>
        <taxon>Arachnida</taxon>
        <taxon>Araneae</taxon>
        <taxon>Araneomorphae</taxon>
        <taxon>Entelegynae</taxon>
        <taxon>Araneoidea</taxon>
        <taxon>Araneidae</taxon>
        <taxon>Larinioides</taxon>
    </lineage>
</organism>
<dbReference type="AlphaFoldDB" id="A0AAV1ZDR7"/>
<dbReference type="SMART" id="SM00332">
    <property type="entry name" value="PP2Cc"/>
    <property type="match status" value="1"/>
</dbReference>
<feature type="domain" description="PPM-type phosphatase" evidence="11">
    <location>
        <begin position="26"/>
        <end position="428"/>
    </location>
</feature>
<feature type="region of interest" description="Disordered" evidence="10">
    <location>
        <begin position="451"/>
        <end position="489"/>
    </location>
</feature>
<proteinExistence type="inferred from homology"/>
<comment type="similarity">
    <text evidence="2 9">Belongs to the PP2C family.</text>
</comment>
<dbReference type="Proteomes" id="UP001497382">
    <property type="component" value="Unassembled WGS sequence"/>
</dbReference>
<keyword evidence="6" id="KW-0460">Magnesium</keyword>
<dbReference type="Gene3D" id="3.60.40.10">
    <property type="entry name" value="PPM-type phosphatase domain"/>
    <property type="match status" value="2"/>
</dbReference>
<dbReference type="Pfam" id="PF00481">
    <property type="entry name" value="PP2C"/>
    <property type="match status" value="2"/>
</dbReference>
<dbReference type="EC" id="3.1.3.16" evidence="3"/>
<dbReference type="PANTHER" id="PTHR13832:SF803">
    <property type="entry name" value="PROTEIN PHOSPHATASE 1G"/>
    <property type="match status" value="1"/>
</dbReference>
<evidence type="ECO:0000256" key="1">
    <source>
        <dbReference type="ARBA" id="ARBA00001936"/>
    </source>
</evidence>
<evidence type="ECO:0000256" key="6">
    <source>
        <dbReference type="ARBA" id="ARBA00022842"/>
    </source>
</evidence>
<protein>
    <recommendedName>
        <fullName evidence="3">protein-serine/threonine phosphatase</fullName>
        <ecNumber evidence="3">3.1.3.16</ecNumber>
    </recommendedName>
</protein>
<evidence type="ECO:0000256" key="9">
    <source>
        <dbReference type="RuleBase" id="RU003465"/>
    </source>
</evidence>
<feature type="compositionally biased region" description="Acidic residues" evidence="10">
    <location>
        <begin position="210"/>
        <end position="239"/>
    </location>
</feature>
<reference evidence="12 13" key="1">
    <citation type="submission" date="2024-04" db="EMBL/GenBank/DDBJ databases">
        <authorList>
            <person name="Rising A."/>
            <person name="Reimegard J."/>
            <person name="Sonavane S."/>
            <person name="Akerstrom W."/>
            <person name="Nylinder S."/>
            <person name="Hedman E."/>
            <person name="Kallberg Y."/>
        </authorList>
    </citation>
    <scope>NUCLEOTIDE SEQUENCE [LARGE SCALE GENOMIC DNA]</scope>
</reference>
<name>A0AAV1ZDR7_9ARAC</name>
<keyword evidence="5 9" id="KW-0378">Hydrolase</keyword>
<gene>
    <name evidence="12" type="ORF">LARSCL_LOCUS4893</name>
</gene>
<evidence type="ECO:0000256" key="8">
    <source>
        <dbReference type="ARBA" id="ARBA00023211"/>
    </source>
</evidence>
<sequence length="671" mass="74949">MGNQMRYLSKPVTDCSFETGAGKTYSYTAASMQGWRKYQEDRFVCIPDFYEDCSFFGVYDGHGGSEIAEFLKQRLHLEVLDSLRTQDDIELALHLGFLSCDASIMEPENIAELNDMVEEENRGTALQILKNQKSLEAAMSQAGEDQSYIAGPSAKPTFTENLFNAGSSAGAVMQHFFQNIAGPSQESKSSKQDGEEMMEIERPLHYLLSDDIEPSDPEDEDYNIEEDEESSSTESEEETNCISTEEFLSSEPGYLSGSTATVAIVRLNRIYVANVGDSRCVLSRKGQAIDMSLDHKPDDPEEQARIIGAGGSVSEDGRVDNCLNLSRAFGDFKFKGDSFVPSQQCITAEPFIKSVDIEKDDDFLIIASDGIWNSMSSQEVVDYINIRIQAGDCDLKDICEEMFKFTLASDKDNDGTGCDNMCCIIIRFGNKGDSFIYKACVSNKVISSDDSLKQEGKDTNAPISGSTDQTTTNVSEKPSIDEKNSQDSHLTTQCPDHLVNLPWIDFSSQKEKCSEYLIVKLSILIDEVKKRFTKHASNVTNITSNFSQSGLVHFLRQKESFNLKENLETTVHSILEDISFCKKEQSLEKSLKLAYLKDLDFANSYVEQIAHHFKNTQFNEVFPGLQKINTVNLANDICKICLPISSEKQYLCNKYTSNIFNNTGHLITARC</sequence>
<evidence type="ECO:0000256" key="7">
    <source>
        <dbReference type="ARBA" id="ARBA00022912"/>
    </source>
</evidence>
<dbReference type="GO" id="GO:0004722">
    <property type="term" value="F:protein serine/threonine phosphatase activity"/>
    <property type="evidence" value="ECO:0007669"/>
    <property type="project" value="UniProtKB-EC"/>
</dbReference>
<keyword evidence="4" id="KW-0479">Metal-binding</keyword>
<feature type="compositionally biased region" description="Polar residues" evidence="10">
    <location>
        <begin position="461"/>
        <end position="476"/>
    </location>
</feature>
<dbReference type="GO" id="GO:0046872">
    <property type="term" value="F:metal ion binding"/>
    <property type="evidence" value="ECO:0007669"/>
    <property type="project" value="UniProtKB-KW"/>
</dbReference>
<dbReference type="PANTHER" id="PTHR13832">
    <property type="entry name" value="PROTEIN PHOSPHATASE 2C"/>
    <property type="match status" value="1"/>
</dbReference>
<keyword evidence="13" id="KW-1185">Reference proteome</keyword>
<comment type="caution">
    <text evidence="12">The sequence shown here is derived from an EMBL/GenBank/DDBJ whole genome shotgun (WGS) entry which is preliminary data.</text>
</comment>
<dbReference type="CDD" id="cd00143">
    <property type="entry name" value="PP2Cc"/>
    <property type="match status" value="1"/>
</dbReference>
<accession>A0AAV1ZDR7</accession>
<dbReference type="InterPro" id="IPR015655">
    <property type="entry name" value="PP2C"/>
</dbReference>
<evidence type="ECO:0000256" key="4">
    <source>
        <dbReference type="ARBA" id="ARBA00022723"/>
    </source>
</evidence>
<dbReference type="InterPro" id="IPR001932">
    <property type="entry name" value="PPM-type_phosphatase-like_dom"/>
</dbReference>
<evidence type="ECO:0000313" key="12">
    <source>
        <dbReference type="EMBL" id="CAL1269715.1"/>
    </source>
</evidence>